<evidence type="ECO:0000256" key="2">
    <source>
        <dbReference type="ARBA" id="ARBA00009152"/>
    </source>
</evidence>
<dbReference type="STRING" id="457570.Nther_1995"/>
<dbReference type="PANTHER" id="PTHR21039">
    <property type="entry name" value="HISTIDINOL PHOSPHATASE-RELATED"/>
    <property type="match status" value="1"/>
</dbReference>
<evidence type="ECO:0000256" key="1">
    <source>
        <dbReference type="ARBA" id="ARBA00004970"/>
    </source>
</evidence>
<dbReference type="FunCoup" id="B2A6M6">
    <property type="interactions" value="97"/>
</dbReference>
<evidence type="ECO:0000313" key="10">
    <source>
        <dbReference type="EMBL" id="ACB85562.1"/>
    </source>
</evidence>
<organism evidence="10 11">
    <name type="scientific">Natranaerobius thermophilus (strain ATCC BAA-1301 / DSM 18059 / JW/NM-WN-LF)</name>
    <dbReference type="NCBI Taxonomy" id="457570"/>
    <lineage>
        <taxon>Bacteria</taxon>
        <taxon>Bacillati</taxon>
        <taxon>Bacillota</taxon>
        <taxon>Clostridia</taxon>
        <taxon>Natranaerobiales</taxon>
        <taxon>Natranaerobiaceae</taxon>
        <taxon>Natranaerobius</taxon>
    </lineage>
</organism>
<dbReference type="GO" id="GO:0005737">
    <property type="term" value="C:cytoplasm"/>
    <property type="evidence" value="ECO:0007669"/>
    <property type="project" value="TreeGrafter"/>
</dbReference>
<feature type="domain" description="PHP" evidence="9">
    <location>
        <begin position="23"/>
        <end position="220"/>
    </location>
</feature>
<evidence type="ECO:0000313" key="11">
    <source>
        <dbReference type="Proteomes" id="UP000001683"/>
    </source>
</evidence>
<name>B2A6M6_NATTJ</name>
<dbReference type="SUPFAM" id="SSF89550">
    <property type="entry name" value="PHP domain-like"/>
    <property type="match status" value="1"/>
</dbReference>
<dbReference type="InterPro" id="IPR010140">
    <property type="entry name" value="Histidinol_P_phosphatase_HisJ"/>
</dbReference>
<sequence length="291" mass="33606">MPTDNEKKTGALIFKTRGEFLIDYHTHTWRCGHAEGNIEDYVLKAIERGLTEIGISDHYPMDVLNVPSEDISSMLYQDLQTYVNEVKEVARRYESQITVRLGTEMDYFRDLKLGYNRILEEYDWDYVIGSIHFLEGKDVSHPKNLTFYQKNSLIDIYCKYFDEIKTMTNSEEFDIIGHVDVIKKHGYVPEGENSVKELQEFYLELARLFAQKQQVVEINTGGLRAPVEEIYPAEDFLNKLISHNVPLTIGSDAHHPDEVGYSNSEIVGYLKEMGVNTVVGFKNRQAYEVPL</sequence>
<dbReference type="RefSeq" id="WP_012448419.1">
    <property type="nucleotide sequence ID" value="NZ_CP144221.1"/>
</dbReference>
<dbReference type="NCBIfam" id="TIGR01856">
    <property type="entry name" value="hisJ_fam"/>
    <property type="match status" value="1"/>
</dbReference>
<comment type="catalytic activity">
    <reaction evidence="7 8">
        <text>L-histidinol phosphate + H2O = L-histidinol + phosphate</text>
        <dbReference type="Rhea" id="RHEA:14465"/>
        <dbReference type="ChEBI" id="CHEBI:15377"/>
        <dbReference type="ChEBI" id="CHEBI:43474"/>
        <dbReference type="ChEBI" id="CHEBI:57699"/>
        <dbReference type="ChEBI" id="CHEBI:57980"/>
        <dbReference type="EC" id="3.1.3.15"/>
    </reaction>
</comment>
<keyword evidence="5 8" id="KW-0378">Hydrolase</keyword>
<keyword evidence="4 8" id="KW-0028">Amino-acid biosynthesis</keyword>
<evidence type="ECO:0000256" key="5">
    <source>
        <dbReference type="ARBA" id="ARBA00022801"/>
    </source>
</evidence>
<dbReference type="HOGENOM" id="CLU_054611_2_0_9"/>
<comment type="similarity">
    <text evidence="2 8">Belongs to the PHP hydrolase family. HisK subfamily.</text>
</comment>
<gene>
    <name evidence="10" type="ordered locus">Nther_1995</name>
</gene>
<dbReference type="eggNOG" id="COG1387">
    <property type="taxonomic scope" value="Bacteria"/>
</dbReference>
<dbReference type="Gene3D" id="3.20.20.140">
    <property type="entry name" value="Metal-dependent hydrolases"/>
    <property type="match status" value="1"/>
</dbReference>
<reference evidence="10 11" key="1">
    <citation type="submission" date="2008-04" db="EMBL/GenBank/DDBJ databases">
        <title>Complete sequence of chromosome of Natranaerobius thermophilus JW/NM-WN-LF.</title>
        <authorList>
            <consortium name="US DOE Joint Genome Institute"/>
            <person name="Copeland A."/>
            <person name="Lucas S."/>
            <person name="Lapidus A."/>
            <person name="Glavina del Rio T."/>
            <person name="Dalin E."/>
            <person name="Tice H."/>
            <person name="Bruce D."/>
            <person name="Goodwin L."/>
            <person name="Pitluck S."/>
            <person name="Chertkov O."/>
            <person name="Brettin T."/>
            <person name="Detter J.C."/>
            <person name="Han C."/>
            <person name="Kuske C.R."/>
            <person name="Schmutz J."/>
            <person name="Larimer F."/>
            <person name="Land M."/>
            <person name="Hauser L."/>
            <person name="Kyrpides N."/>
            <person name="Lykidis A."/>
            <person name="Mesbah N.M."/>
            <person name="Wiegel J."/>
        </authorList>
    </citation>
    <scope>NUCLEOTIDE SEQUENCE [LARGE SCALE GENOMIC DNA]</scope>
    <source>
        <strain evidence="11">ATCC BAA-1301 / DSM 18059 / JW/NM-WN-LF</strain>
    </source>
</reference>
<evidence type="ECO:0000256" key="8">
    <source>
        <dbReference type="RuleBase" id="RU366003"/>
    </source>
</evidence>
<dbReference type="EC" id="3.1.3.15" evidence="3 8"/>
<dbReference type="Pfam" id="PF02811">
    <property type="entry name" value="PHP"/>
    <property type="match status" value="1"/>
</dbReference>
<dbReference type="PANTHER" id="PTHR21039:SF0">
    <property type="entry name" value="HISTIDINOL-PHOSPHATASE"/>
    <property type="match status" value="1"/>
</dbReference>
<dbReference type="KEGG" id="nth:Nther_1995"/>
<dbReference type="InterPro" id="IPR004013">
    <property type="entry name" value="PHP_dom"/>
</dbReference>
<dbReference type="NCBIfam" id="NF005596">
    <property type="entry name" value="PRK07328.1"/>
    <property type="match status" value="1"/>
</dbReference>
<protein>
    <recommendedName>
        <fullName evidence="3 8">Histidinol-phosphatase</fullName>
        <shortName evidence="8">HolPase</shortName>
        <ecNumber evidence="3 8">3.1.3.15</ecNumber>
    </recommendedName>
</protein>
<dbReference type="GO" id="GO:0000105">
    <property type="term" value="P:L-histidine biosynthetic process"/>
    <property type="evidence" value="ECO:0007669"/>
    <property type="project" value="UniProtKB-UniRule"/>
</dbReference>
<keyword evidence="11" id="KW-1185">Reference proteome</keyword>
<dbReference type="EMBL" id="CP001034">
    <property type="protein sequence ID" value="ACB85562.1"/>
    <property type="molecule type" value="Genomic_DNA"/>
</dbReference>
<evidence type="ECO:0000256" key="7">
    <source>
        <dbReference type="ARBA" id="ARBA00049158"/>
    </source>
</evidence>
<keyword evidence="6 8" id="KW-0368">Histidine biosynthesis</keyword>
<dbReference type="GO" id="GO:0004401">
    <property type="term" value="F:histidinol-phosphatase activity"/>
    <property type="evidence" value="ECO:0007669"/>
    <property type="project" value="UniProtKB-UniRule"/>
</dbReference>
<dbReference type="UniPathway" id="UPA00031">
    <property type="reaction ID" value="UER00013"/>
</dbReference>
<reference evidence="10 11" key="2">
    <citation type="journal article" date="2011" name="J. Bacteriol.">
        <title>Complete genome sequence of the anaerobic, halophilic alkalithermophile Natranaerobius thermophilus JW/NM-WN-LF.</title>
        <authorList>
            <person name="Zhao B."/>
            <person name="Mesbah N.M."/>
            <person name="Dalin E."/>
            <person name="Goodwin L."/>
            <person name="Nolan M."/>
            <person name="Pitluck S."/>
            <person name="Chertkov O."/>
            <person name="Brettin T.S."/>
            <person name="Han J."/>
            <person name="Larimer F.W."/>
            <person name="Land M.L."/>
            <person name="Hauser L."/>
            <person name="Kyrpides N."/>
            <person name="Wiegel J."/>
        </authorList>
    </citation>
    <scope>NUCLEOTIDE SEQUENCE [LARGE SCALE GENOMIC DNA]</scope>
    <source>
        <strain evidence="11">ATCC BAA-1301 / DSM 18059 / JW/NM-WN-LF</strain>
    </source>
</reference>
<comment type="pathway">
    <text evidence="1 8">Amino-acid biosynthesis; L-histidine biosynthesis; L-histidine from 5-phospho-alpha-D-ribose 1-diphosphate: step 8/9.</text>
</comment>
<evidence type="ECO:0000259" key="9">
    <source>
        <dbReference type="Pfam" id="PF02811"/>
    </source>
</evidence>
<evidence type="ECO:0000256" key="4">
    <source>
        <dbReference type="ARBA" id="ARBA00022605"/>
    </source>
</evidence>
<dbReference type="Proteomes" id="UP000001683">
    <property type="component" value="Chromosome"/>
</dbReference>
<dbReference type="InterPro" id="IPR016195">
    <property type="entry name" value="Pol/histidinol_Pase-like"/>
</dbReference>
<accession>B2A6M6</accession>
<evidence type="ECO:0000256" key="3">
    <source>
        <dbReference type="ARBA" id="ARBA00013085"/>
    </source>
</evidence>
<evidence type="ECO:0000256" key="6">
    <source>
        <dbReference type="ARBA" id="ARBA00023102"/>
    </source>
</evidence>
<dbReference type="AlphaFoldDB" id="B2A6M6"/>
<dbReference type="CDD" id="cd12110">
    <property type="entry name" value="PHP_HisPPase_Hisj_like"/>
    <property type="match status" value="1"/>
</dbReference>
<dbReference type="InParanoid" id="B2A6M6"/>
<proteinExistence type="inferred from homology"/>